<dbReference type="InterPro" id="IPR026276">
    <property type="entry name" value="Baseplate_GpP"/>
</dbReference>
<dbReference type="PATRIC" id="fig|1278073.3.peg.1966"/>
<dbReference type="AlphaFoldDB" id="L7U6N7"/>
<dbReference type="InterPro" id="IPR053981">
    <property type="entry name" value="Gp44/GpP-like_2nd"/>
</dbReference>
<evidence type="ECO:0000259" key="3">
    <source>
        <dbReference type="Pfam" id="PF22255"/>
    </source>
</evidence>
<name>L7U6N7_MYXSD</name>
<accession>L7U6N7</accession>
<keyword evidence="5" id="KW-1185">Reference proteome</keyword>
<dbReference type="KEGG" id="msd:MYSTI_01921"/>
<organism evidence="4 5">
    <name type="scientific">Myxococcus stipitatus (strain DSM 14675 / JCM 12634 / Mx s8)</name>
    <dbReference type="NCBI Taxonomy" id="1278073"/>
    <lineage>
        <taxon>Bacteria</taxon>
        <taxon>Pseudomonadati</taxon>
        <taxon>Myxococcota</taxon>
        <taxon>Myxococcia</taxon>
        <taxon>Myxococcales</taxon>
        <taxon>Cystobacterineae</taxon>
        <taxon>Myxococcaceae</taxon>
        <taxon>Myxococcus</taxon>
    </lineage>
</organism>
<dbReference type="HOGENOM" id="CLU_060292_0_0_7"/>
<dbReference type="Pfam" id="PF21929">
    <property type="entry name" value="GpP_4th"/>
    <property type="match status" value="1"/>
</dbReference>
<evidence type="ECO:0000313" key="5">
    <source>
        <dbReference type="Proteomes" id="UP000011131"/>
    </source>
</evidence>
<dbReference type="Gene3D" id="3.55.50.10">
    <property type="entry name" value="Baseplate protein-like domains"/>
    <property type="match status" value="1"/>
</dbReference>
<evidence type="ECO:0000313" key="4">
    <source>
        <dbReference type="EMBL" id="AGC43252.1"/>
    </source>
</evidence>
<dbReference type="Gene3D" id="3.30.1920.10">
    <property type="entry name" value="Baseplate protein-like domains - 2 layer sandwich fold"/>
    <property type="match status" value="1"/>
</dbReference>
<evidence type="ECO:0000259" key="1">
    <source>
        <dbReference type="Pfam" id="PF21683"/>
    </source>
</evidence>
<dbReference type="RefSeq" id="WP_015347514.1">
    <property type="nucleotide sequence ID" value="NC_020126.1"/>
</dbReference>
<dbReference type="Gene3D" id="2.30.300.10">
    <property type="entry name" value="Baseplate protein-like domain - beta roll fold"/>
    <property type="match status" value="1"/>
</dbReference>
<evidence type="ECO:0000259" key="2">
    <source>
        <dbReference type="Pfam" id="PF21929"/>
    </source>
</evidence>
<dbReference type="EMBL" id="CP004025">
    <property type="protein sequence ID" value="AGC43252.1"/>
    <property type="molecule type" value="Genomic_DNA"/>
</dbReference>
<gene>
    <name evidence="4" type="ordered locus">MYSTI_01921</name>
</gene>
<dbReference type="OrthoDB" id="9016931at2"/>
<protein>
    <submittedName>
        <fullName evidence="4">Putative tail protein</fullName>
    </submittedName>
</protein>
<dbReference type="InterPro" id="IPR053982">
    <property type="entry name" value="Gp44/GpP-like_C"/>
</dbReference>
<dbReference type="SUPFAM" id="SSF69279">
    <property type="entry name" value="Phage tail proteins"/>
    <property type="match status" value="2"/>
</dbReference>
<reference evidence="4 5" key="1">
    <citation type="journal article" date="2013" name="Genome Announc.">
        <title>Complete genome sequence of Myxococcus stipitatus strain DSM 14675, a fruiting myxobacterium.</title>
        <authorList>
            <person name="Huntley S."/>
            <person name="Kneip S."/>
            <person name="Treuner-Lange A."/>
            <person name="Sogaard-Andersen L."/>
        </authorList>
    </citation>
    <scope>NUCLEOTIDE SEQUENCE [LARGE SCALE GENOMIC DNA]</scope>
    <source>
        <strain evidence="5">DSM 14675 / JCM 12634 / Mx s8</strain>
    </source>
</reference>
<dbReference type="Pfam" id="PF21683">
    <property type="entry name" value="GpP-like_1st"/>
    <property type="match status" value="1"/>
</dbReference>
<feature type="domain" description="Baseplate hub protein gp44/GpP-like C-terminal" evidence="2">
    <location>
        <begin position="254"/>
        <end position="338"/>
    </location>
</feature>
<dbReference type="Proteomes" id="UP000011131">
    <property type="component" value="Chromosome"/>
</dbReference>
<dbReference type="InterPro" id="IPR023399">
    <property type="entry name" value="Baseplate-like_2-layer_sand"/>
</dbReference>
<dbReference type="eggNOG" id="COG4379">
    <property type="taxonomic scope" value="Bacteria"/>
</dbReference>
<dbReference type="Pfam" id="PF22255">
    <property type="entry name" value="Gp44-like_2nd"/>
    <property type="match status" value="1"/>
</dbReference>
<sequence>MPEITLHINGKAFGGWKSGQVTRGIEAISGGFDLSVSDRWESGREPWAIHEEDRCAVRIGNETLITGYVDKRRLSFDAGSRSIEVAGRDRTGDLVDCSAVLDKWEYLDVPVLELAQKAAAPFGVTVKLGAGIAEPPPARKISVDPGDSAFTVLERLCRAASLLPVSDGLGGLALLRPGSRRADDALVEGENVLAFSGEFDATGRYRRYVLMGQHAGSDKWFGEATTSITAEAYDSAVRRAARVLVVRPEGNLSGAQAKTRAEWEATVRAARATSLTVRVQGWTQSTGKVWPVNALVAVRAPHAGVKGTMLISQATYRLSESSTETELTLRPPSAFKPEPLLEPEGLWKEIAKGV</sequence>
<feature type="domain" description="Baseplate hub protein gp44/GpP-like second" evidence="3">
    <location>
        <begin position="91"/>
        <end position="175"/>
    </location>
</feature>
<dbReference type="InterPro" id="IPR049354">
    <property type="entry name" value="GpP-like_N"/>
</dbReference>
<dbReference type="PIRSF" id="PIRSF004440">
    <property type="entry name" value="GpP"/>
    <property type="match status" value="1"/>
</dbReference>
<dbReference type="STRING" id="1278073.MYSTI_01921"/>
<proteinExistence type="predicted"/>
<feature type="domain" description="Baseplate hub protein gp44-like N-terminal" evidence="1">
    <location>
        <begin position="3"/>
        <end position="89"/>
    </location>
</feature>